<comment type="caution">
    <text evidence="6">The sequence shown here is derived from an EMBL/GenBank/DDBJ whole genome shotgun (WGS) entry which is preliminary data.</text>
</comment>
<feature type="active site" evidence="3">
    <location>
        <position position="256"/>
    </location>
</feature>
<dbReference type="InterPro" id="IPR015590">
    <property type="entry name" value="Aldehyde_DH_dom"/>
</dbReference>
<reference evidence="6 7" key="1">
    <citation type="submission" date="2018-04" db="EMBL/GenBank/DDBJ databases">
        <title>Paenibacillus taichungensis Genome sequencing and assembly.</title>
        <authorList>
            <person name="Xu J."/>
            <person name="Rensing C."/>
            <person name="Mazhar H.S."/>
        </authorList>
    </citation>
    <scope>NUCLEOTIDE SEQUENCE [LARGE SCALE GENOMIC DNA]</scope>
    <source>
        <strain evidence="6 7">NC1</strain>
    </source>
</reference>
<dbReference type="EMBL" id="QEVW01000012">
    <property type="protein sequence ID" value="RAW13504.1"/>
    <property type="molecule type" value="Genomic_DNA"/>
</dbReference>
<dbReference type="Gene3D" id="3.40.605.10">
    <property type="entry name" value="Aldehyde Dehydrogenase, Chain A, domain 1"/>
    <property type="match status" value="1"/>
</dbReference>
<dbReference type="InterPro" id="IPR029510">
    <property type="entry name" value="Ald_DH_CS_GLU"/>
</dbReference>
<protein>
    <submittedName>
        <fullName evidence="6">Aldehyde dehydrogenase family protein</fullName>
    </submittedName>
</protein>
<evidence type="ECO:0000256" key="1">
    <source>
        <dbReference type="ARBA" id="ARBA00009986"/>
    </source>
</evidence>
<dbReference type="PROSITE" id="PS00687">
    <property type="entry name" value="ALDEHYDE_DEHYDR_GLU"/>
    <property type="match status" value="1"/>
</dbReference>
<evidence type="ECO:0000256" key="4">
    <source>
        <dbReference type="RuleBase" id="RU003345"/>
    </source>
</evidence>
<proteinExistence type="inferred from homology"/>
<keyword evidence="2 4" id="KW-0560">Oxidoreductase</keyword>
<dbReference type="SUPFAM" id="SSF53720">
    <property type="entry name" value="ALDH-like"/>
    <property type="match status" value="1"/>
</dbReference>
<organism evidence="6 7">
    <name type="scientific">Paenibacillus taichungensis</name>
    <dbReference type="NCBI Taxonomy" id="484184"/>
    <lineage>
        <taxon>Bacteria</taxon>
        <taxon>Bacillati</taxon>
        <taxon>Bacillota</taxon>
        <taxon>Bacilli</taxon>
        <taxon>Bacillales</taxon>
        <taxon>Paenibacillaceae</taxon>
        <taxon>Paenibacillus</taxon>
    </lineage>
</organism>
<gene>
    <name evidence="6" type="ORF">DC345_19325</name>
</gene>
<dbReference type="InterPro" id="IPR016161">
    <property type="entry name" value="Ald_DH/histidinol_DH"/>
</dbReference>
<dbReference type="FunFam" id="3.40.605.10:FF:000007">
    <property type="entry name" value="NAD/NADP-dependent betaine aldehyde dehydrogenase"/>
    <property type="match status" value="1"/>
</dbReference>
<dbReference type="InterPro" id="IPR016162">
    <property type="entry name" value="Ald_DH_N"/>
</dbReference>
<evidence type="ECO:0000313" key="7">
    <source>
        <dbReference type="Proteomes" id="UP000250642"/>
    </source>
</evidence>
<dbReference type="InterPro" id="IPR016163">
    <property type="entry name" value="Ald_DH_C"/>
</dbReference>
<accession>A0A329QMC7</accession>
<feature type="domain" description="Aldehyde dehydrogenase" evidence="5">
    <location>
        <begin position="26"/>
        <end position="486"/>
    </location>
</feature>
<dbReference type="PANTHER" id="PTHR11699">
    <property type="entry name" value="ALDEHYDE DEHYDROGENASE-RELATED"/>
    <property type="match status" value="1"/>
</dbReference>
<dbReference type="Proteomes" id="UP000250642">
    <property type="component" value="Unassembled WGS sequence"/>
</dbReference>
<dbReference type="Pfam" id="PF00171">
    <property type="entry name" value="Aldedh"/>
    <property type="match status" value="1"/>
</dbReference>
<comment type="similarity">
    <text evidence="1 4">Belongs to the aldehyde dehydrogenase family.</text>
</comment>
<name>A0A329QMC7_9BACL</name>
<dbReference type="AlphaFoldDB" id="A0A329QMC7"/>
<evidence type="ECO:0000256" key="3">
    <source>
        <dbReference type="PROSITE-ProRule" id="PRU10007"/>
    </source>
</evidence>
<dbReference type="GO" id="GO:0016620">
    <property type="term" value="F:oxidoreductase activity, acting on the aldehyde or oxo group of donors, NAD or NADP as acceptor"/>
    <property type="evidence" value="ECO:0007669"/>
    <property type="project" value="InterPro"/>
</dbReference>
<sequence length="490" mass="54058">MMNSSSSCKYILTSGRDDMTSTFMQQEKLVSINPSTKQVLAEFPLMNKVEIEESIAAAAAAQKNWRKVPAPVRGELLLKIAQLLEDRAEEWGLLVTTEVGKCLRDGVAEIHRSISFLRFFAGEGYRMTGETIPSRQAGVFAYTKQQPLGTVGVITPWNVPLAIPIWKMAPALVAGNSIVWKPAPQSLMISQKFMSLLEEAGVPKNVVTMLIADGPLVSETFAADEQIKAVTFTGSTRTGQTIHQVLAPRGVRFQAEMGGKNPFIIMPDADIKQACLDIVSGGLLDAGQRCTATSRIFVHDSIYETFRDHMIATLNNVTLGLPTDESSIIGPVVDQRQYDTIRSYVEIAKSEGATLIYGEDEPEEEWAQGGFFIKPKLFDHVTQQMTIANEEIFGPVLALIQFSDFEDCLKQSNAIEYGLSSTIYTRDIATAMKYTDEIESGLVHINMPSTYSEPHMPFGGIKATGIGGFREQGSHAIKFFTEWKTVYVRT</sequence>
<dbReference type="Gene3D" id="3.40.309.10">
    <property type="entry name" value="Aldehyde Dehydrogenase, Chain A, domain 2"/>
    <property type="match status" value="1"/>
</dbReference>
<dbReference type="PROSITE" id="PS00070">
    <property type="entry name" value="ALDEHYDE_DEHYDR_CYS"/>
    <property type="match status" value="1"/>
</dbReference>
<evidence type="ECO:0000313" key="6">
    <source>
        <dbReference type="EMBL" id="RAW13504.1"/>
    </source>
</evidence>
<evidence type="ECO:0000259" key="5">
    <source>
        <dbReference type="Pfam" id="PF00171"/>
    </source>
</evidence>
<dbReference type="InterPro" id="IPR016160">
    <property type="entry name" value="Ald_DH_CS_CYS"/>
</dbReference>
<evidence type="ECO:0000256" key="2">
    <source>
        <dbReference type="ARBA" id="ARBA00023002"/>
    </source>
</evidence>